<dbReference type="RefSeq" id="WP_377491815.1">
    <property type="nucleotide sequence ID" value="NZ_JBHUOX010000042.1"/>
</dbReference>
<keyword evidence="4" id="KW-1185">Reference proteome</keyword>
<gene>
    <name evidence="3" type="ORF">ACFS7Z_25680</name>
</gene>
<dbReference type="EMBL" id="JBHUOX010000042">
    <property type="protein sequence ID" value="MFD3003773.1"/>
    <property type="molecule type" value="Genomic_DNA"/>
</dbReference>
<feature type="signal peptide" evidence="2">
    <location>
        <begin position="1"/>
        <end position="22"/>
    </location>
</feature>
<comment type="caution">
    <text evidence="3">The sequence shown here is derived from an EMBL/GenBank/DDBJ whole genome shotgun (WGS) entry which is preliminary data.</text>
</comment>
<protein>
    <submittedName>
        <fullName evidence="3">Uncharacterized protein</fullName>
    </submittedName>
</protein>
<evidence type="ECO:0000313" key="3">
    <source>
        <dbReference type="EMBL" id="MFD3003773.1"/>
    </source>
</evidence>
<evidence type="ECO:0000313" key="4">
    <source>
        <dbReference type="Proteomes" id="UP001597641"/>
    </source>
</evidence>
<evidence type="ECO:0000256" key="1">
    <source>
        <dbReference type="SAM" id="MobiDB-lite"/>
    </source>
</evidence>
<organism evidence="3 4">
    <name type="scientific">Pontibacter toksunensis</name>
    <dbReference type="NCBI Taxonomy" id="1332631"/>
    <lineage>
        <taxon>Bacteria</taxon>
        <taxon>Pseudomonadati</taxon>
        <taxon>Bacteroidota</taxon>
        <taxon>Cytophagia</taxon>
        <taxon>Cytophagales</taxon>
        <taxon>Hymenobacteraceae</taxon>
        <taxon>Pontibacter</taxon>
    </lineage>
</organism>
<proteinExistence type="predicted"/>
<dbReference type="PROSITE" id="PS51257">
    <property type="entry name" value="PROKAR_LIPOPROTEIN"/>
    <property type="match status" value="1"/>
</dbReference>
<name>A0ABW6C1C4_9BACT</name>
<feature type="compositionally biased region" description="Acidic residues" evidence="1">
    <location>
        <begin position="30"/>
        <end position="40"/>
    </location>
</feature>
<feature type="compositionally biased region" description="Basic and acidic residues" evidence="1">
    <location>
        <begin position="41"/>
        <end position="53"/>
    </location>
</feature>
<keyword evidence="2" id="KW-0732">Signal</keyword>
<reference evidence="4" key="1">
    <citation type="journal article" date="2019" name="Int. J. Syst. Evol. Microbiol.">
        <title>The Global Catalogue of Microorganisms (GCM) 10K type strain sequencing project: providing services to taxonomists for standard genome sequencing and annotation.</title>
        <authorList>
            <consortium name="The Broad Institute Genomics Platform"/>
            <consortium name="The Broad Institute Genome Sequencing Center for Infectious Disease"/>
            <person name="Wu L."/>
            <person name="Ma J."/>
        </authorList>
    </citation>
    <scope>NUCLEOTIDE SEQUENCE [LARGE SCALE GENOMIC DNA]</scope>
    <source>
        <strain evidence="4">KCTC 23984</strain>
    </source>
</reference>
<feature type="region of interest" description="Disordered" evidence="1">
    <location>
        <begin position="24"/>
        <end position="65"/>
    </location>
</feature>
<sequence length="168" mass="19210">MKKILYSMFALSTILFTATSCTEDTGTTTEVEDSNADENVDPSHIRGYGDREPGGVPPSSPEADQMYGFSEEELNNQLVTDLGVDANLASEIVRVYYDRSAQLSEMQRALEEKGQTQLNDTDRQRLDTEADERIRKILDQDQYRKYEQNRSKYNQMTQRRNNTTGSEM</sequence>
<feature type="chain" id="PRO_5047109599" evidence="2">
    <location>
        <begin position="23"/>
        <end position="168"/>
    </location>
</feature>
<accession>A0ABW6C1C4</accession>
<dbReference type="Proteomes" id="UP001597641">
    <property type="component" value="Unassembled WGS sequence"/>
</dbReference>
<evidence type="ECO:0000256" key="2">
    <source>
        <dbReference type="SAM" id="SignalP"/>
    </source>
</evidence>